<dbReference type="AlphaFoldDB" id="A0A0A7CLK5"/>
<protein>
    <submittedName>
        <fullName evidence="2">Secreted protein</fullName>
    </submittedName>
</protein>
<evidence type="ECO:0000256" key="1">
    <source>
        <dbReference type="SAM" id="SignalP"/>
    </source>
</evidence>
<evidence type="ECO:0000313" key="2">
    <source>
        <dbReference type="EMBL" id="AIG55742.1"/>
    </source>
</evidence>
<reference evidence="2" key="1">
    <citation type="journal article" date="2014" name="Genome Biol. Evol.">
        <title>The secreted proteins of Achlya hypogyna and Thraustotheca clavata identify the ancestral oomycete secretome and reveal gene acquisitions by horizontal gene transfer.</title>
        <authorList>
            <person name="Misner I."/>
            <person name="Blouin N."/>
            <person name="Leonard G."/>
            <person name="Richards T.A."/>
            <person name="Lane C.E."/>
        </authorList>
    </citation>
    <scope>NUCLEOTIDE SEQUENCE</scope>
    <source>
        <strain evidence="2">ATCC 34112</strain>
    </source>
</reference>
<sequence length="266" mass="28720">MANTIQWLFIYCVIVASQGPPNNGERTCSVTLGGPVSQTSTAGTMSFCTAFPQERCCLPVHDEYVKSTFYALLDSGYICASATNTAIAHLQTMFCLACDPSMSLYLTPPRNTTFFSAPQTLKVCRALAISFKQHIDAVSPYYFSDCGLTYAGDRNNLCIPKTAISPNMVFPGCSEGQNICYSTTQGYYSPIWYCSSSPCGPDTPFGLNDIPCSGPTCTPAFQFLNDNRAAKPPFFEPFAVEIIDESTCAPGESSCCMTDSSIVPTS</sequence>
<dbReference type="EMBL" id="KM038281">
    <property type="protein sequence ID" value="AIG55742.1"/>
    <property type="molecule type" value="Genomic_DNA"/>
</dbReference>
<accession>A0A0A7CLK5</accession>
<name>A0A0A7CLK5_9STRA</name>
<feature type="signal peptide" evidence="1">
    <location>
        <begin position="1"/>
        <end position="24"/>
    </location>
</feature>
<proteinExistence type="predicted"/>
<feature type="chain" id="PRO_5002036907" evidence="1">
    <location>
        <begin position="25"/>
        <end position="266"/>
    </location>
</feature>
<organism evidence="2">
    <name type="scientific">Thraustotheca clavata</name>
    <dbReference type="NCBI Taxonomy" id="74557"/>
    <lineage>
        <taxon>Eukaryota</taxon>
        <taxon>Sar</taxon>
        <taxon>Stramenopiles</taxon>
        <taxon>Oomycota</taxon>
        <taxon>Saprolegniomycetes</taxon>
        <taxon>Saprolegniales</taxon>
        <taxon>Achlyaceae</taxon>
        <taxon>Thraustotheca</taxon>
    </lineage>
</organism>
<keyword evidence="1" id="KW-0732">Signal</keyword>